<proteinExistence type="predicted"/>
<dbReference type="OrthoDB" id="2124355at2759"/>
<evidence type="ECO:0000313" key="6">
    <source>
        <dbReference type="EMBL" id="TPX74511.1"/>
    </source>
</evidence>
<comment type="subcellular location">
    <subcellularLocation>
        <location evidence="1">Membrane</location>
    </subcellularLocation>
</comment>
<evidence type="ECO:0000256" key="4">
    <source>
        <dbReference type="ARBA" id="ARBA00023136"/>
    </source>
</evidence>
<dbReference type="GO" id="GO:0016020">
    <property type="term" value="C:membrane"/>
    <property type="evidence" value="ECO:0007669"/>
    <property type="project" value="UniProtKB-SubCell"/>
</dbReference>
<name>A0A507FDU2_9FUNG</name>
<dbReference type="InterPro" id="IPR023352">
    <property type="entry name" value="MAPEG-like_dom_sf"/>
</dbReference>
<keyword evidence="2 5" id="KW-0812">Transmembrane</keyword>
<accession>A0A507FDU2</accession>
<comment type="caution">
    <text evidence="6">The sequence shown here is derived from an EMBL/GenBank/DDBJ whole genome shotgun (WGS) entry which is preliminary data.</text>
</comment>
<sequence>MPILAPATGLWSLPFVGLHMAFQFGVIFMRRRHKITIGDGSAQVEALIRDQRSAAEIAKAKEASQKLSFRIRAQANFIENAPLALLLVAVAELNGLAAGYAHALLATLFVARVAHYMALSNHARAGVGIGRAGGVVLTQLVLISAAACSLVAVAFK</sequence>
<dbReference type="InterPro" id="IPR001129">
    <property type="entry name" value="Membr-assoc_MAPEG"/>
</dbReference>
<dbReference type="EMBL" id="QEAP01000122">
    <property type="protein sequence ID" value="TPX74511.1"/>
    <property type="molecule type" value="Genomic_DNA"/>
</dbReference>
<dbReference type="PANTHER" id="PTHR35814">
    <property type="match status" value="1"/>
</dbReference>
<gene>
    <name evidence="6" type="ORF">CcCBS67573_g04218</name>
</gene>
<evidence type="ECO:0000313" key="7">
    <source>
        <dbReference type="Proteomes" id="UP000320333"/>
    </source>
</evidence>
<dbReference type="STRING" id="246404.A0A507FDU2"/>
<keyword evidence="7" id="KW-1185">Reference proteome</keyword>
<dbReference type="Proteomes" id="UP000320333">
    <property type="component" value="Unassembled WGS sequence"/>
</dbReference>
<dbReference type="AlphaFoldDB" id="A0A507FDU2"/>
<feature type="transmembrane region" description="Helical" evidence="5">
    <location>
        <begin position="135"/>
        <end position="155"/>
    </location>
</feature>
<evidence type="ECO:0000256" key="1">
    <source>
        <dbReference type="ARBA" id="ARBA00004370"/>
    </source>
</evidence>
<feature type="transmembrane region" description="Helical" evidence="5">
    <location>
        <begin position="97"/>
        <end position="114"/>
    </location>
</feature>
<evidence type="ECO:0000256" key="2">
    <source>
        <dbReference type="ARBA" id="ARBA00022692"/>
    </source>
</evidence>
<dbReference type="PANTHER" id="PTHR35814:SF1">
    <property type="entry name" value="GLUTATHIONE S-TRANSFERASE-RELATED"/>
    <property type="match status" value="1"/>
</dbReference>
<evidence type="ECO:0000256" key="5">
    <source>
        <dbReference type="SAM" id="Phobius"/>
    </source>
</evidence>
<keyword evidence="4 5" id="KW-0472">Membrane</keyword>
<organism evidence="6 7">
    <name type="scientific">Chytriomyces confervae</name>
    <dbReference type="NCBI Taxonomy" id="246404"/>
    <lineage>
        <taxon>Eukaryota</taxon>
        <taxon>Fungi</taxon>
        <taxon>Fungi incertae sedis</taxon>
        <taxon>Chytridiomycota</taxon>
        <taxon>Chytridiomycota incertae sedis</taxon>
        <taxon>Chytridiomycetes</taxon>
        <taxon>Chytridiales</taxon>
        <taxon>Chytriomycetaceae</taxon>
        <taxon>Chytriomyces</taxon>
    </lineage>
</organism>
<dbReference type="Pfam" id="PF01124">
    <property type="entry name" value="MAPEG"/>
    <property type="match status" value="1"/>
</dbReference>
<keyword evidence="3 5" id="KW-1133">Transmembrane helix</keyword>
<reference evidence="6 7" key="1">
    <citation type="journal article" date="2019" name="Sci. Rep.">
        <title>Comparative genomics of chytrid fungi reveal insights into the obligate biotrophic and pathogenic lifestyle of Synchytrium endobioticum.</title>
        <authorList>
            <person name="van de Vossenberg B.T.L.H."/>
            <person name="Warris S."/>
            <person name="Nguyen H.D.T."/>
            <person name="van Gent-Pelzer M.P.E."/>
            <person name="Joly D.L."/>
            <person name="van de Geest H.C."/>
            <person name="Bonants P.J.M."/>
            <person name="Smith D.S."/>
            <person name="Levesque C.A."/>
            <person name="van der Lee T.A.J."/>
        </authorList>
    </citation>
    <scope>NUCLEOTIDE SEQUENCE [LARGE SCALE GENOMIC DNA]</scope>
    <source>
        <strain evidence="6 7">CBS 675.73</strain>
    </source>
</reference>
<evidence type="ECO:0000256" key="3">
    <source>
        <dbReference type="ARBA" id="ARBA00022989"/>
    </source>
</evidence>
<dbReference type="SUPFAM" id="SSF161084">
    <property type="entry name" value="MAPEG domain-like"/>
    <property type="match status" value="1"/>
</dbReference>
<feature type="transmembrane region" description="Helical" evidence="5">
    <location>
        <begin position="12"/>
        <end position="29"/>
    </location>
</feature>
<protein>
    <submittedName>
        <fullName evidence="6">Uncharacterized protein</fullName>
    </submittedName>
</protein>
<dbReference type="Gene3D" id="1.20.120.550">
    <property type="entry name" value="Membrane associated eicosanoid/glutathione metabolism-like domain"/>
    <property type="match status" value="1"/>
</dbReference>